<name>A0A0P9PFZ6_9PSED</name>
<feature type="transmembrane region" description="Helical" evidence="7">
    <location>
        <begin position="98"/>
        <end position="117"/>
    </location>
</feature>
<evidence type="ECO:0000256" key="7">
    <source>
        <dbReference type="SAM" id="Phobius"/>
    </source>
</evidence>
<dbReference type="EMBL" id="RBRA01000273">
    <property type="protein sequence ID" value="RMQ19390.1"/>
    <property type="molecule type" value="Genomic_DNA"/>
</dbReference>
<dbReference type="Pfam" id="PF04403">
    <property type="entry name" value="PqiA"/>
    <property type="match status" value="1"/>
</dbReference>
<dbReference type="Proteomes" id="UP000269044">
    <property type="component" value="Unassembled WGS sequence"/>
</dbReference>
<protein>
    <submittedName>
        <fullName evidence="8">Paraquat-inducible protein A</fullName>
    </submittedName>
</protein>
<keyword evidence="2" id="KW-1003">Cell membrane</keyword>
<keyword evidence="5 7" id="KW-1133">Transmembrane helix</keyword>
<gene>
    <name evidence="9" type="ORF">ALQ08_00812</name>
    <name evidence="8" type="ORF">ALQ28_03771</name>
</gene>
<feature type="transmembrane region" description="Helical" evidence="7">
    <location>
        <begin position="129"/>
        <end position="148"/>
    </location>
</feature>
<reference evidence="10 11" key="1">
    <citation type="submission" date="2018-08" db="EMBL/GenBank/DDBJ databases">
        <title>Recombination of ecologically and evolutionarily significant loci maintains genetic cohesion in the Pseudomonas syringae species complex.</title>
        <authorList>
            <person name="Dillon M."/>
            <person name="Thakur S."/>
            <person name="Almeida R.N.D."/>
            <person name="Weir B.S."/>
            <person name="Guttman D.S."/>
        </authorList>
    </citation>
    <scope>NUCLEOTIDE SEQUENCE [LARGE SCALE GENOMIC DNA]</scope>
    <source>
        <strain evidence="9 11">ICMP 13052</strain>
        <strain evidence="8 10">ICMP 4330</strain>
    </source>
</reference>
<keyword evidence="4 7" id="KW-0812">Transmembrane</keyword>
<evidence type="ECO:0000256" key="2">
    <source>
        <dbReference type="ARBA" id="ARBA00022475"/>
    </source>
</evidence>
<feature type="transmembrane region" description="Helical" evidence="7">
    <location>
        <begin position="52"/>
        <end position="77"/>
    </location>
</feature>
<evidence type="ECO:0000256" key="1">
    <source>
        <dbReference type="ARBA" id="ARBA00004533"/>
    </source>
</evidence>
<evidence type="ECO:0000313" key="8">
    <source>
        <dbReference type="EMBL" id="RMP16254.1"/>
    </source>
</evidence>
<keyword evidence="3" id="KW-0997">Cell inner membrane</keyword>
<evidence type="ECO:0000256" key="5">
    <source>
        <dbReference type="ARBA" id="ARBA00022989"/>
    </source>
</evidence>
<evidence type="ECO:0000256" key="4">
    <source>
        <dbReference type="ARBA" id="ARBA00022692"/>
    </source>
</evidence>
<dbReference type="Proteomes" id="UP000267908">
    <property type="component" value="Unassembled WGS sequence"/>
</dbReference>
<dbReference type="InterPro" id="IPR007498">
    <property type="entry name" value="PqiA-like"/>
</dbReference>
<keyword evidence="6 7" id="KW-0472">Membrane</keyword>
<dbReference type="EMBL" id="RBQG01000084">
    <property type="protein sequence ID" value="RMP16254.1"/>
    <property type="molecule type" value="Genomic_DNA"/>
</dbReference>
<dbReference type="GO" id="GO:0005886">
    <property type="term" value="C:plasma membrane"/>
    <property type="evidence" value="ECO:0007669"/>
    <property type="project" value="UniProtKB-SubCell"/>
</dbReference>
<dbReference type="InterPro" id="IPR051800">
    <property type="entry name" value="PqiA-PqiB_transport"/>
</dbReference>
<accession>A0A0P9PFZ6</accession>
<comment type="subcellular location">
    <subcellularLocation>
        <location evidence="1">Cell inner membrane</location>
    </subcellularLocation>
</comment>
<evidence type="ECO:0000313" key="9">
    <source>
        <dbReference type="EMBL" id="RMQ19390.1"/>
    </source>
</evidence>
<comment type="caution">
    <text evidence="8">The sequence shown here is derived from an EMBL/GenBank/DDBJ whole genome shotgun (WGS) entry which is preliminary data.</text>
</comment>
<evidence type="ECO:0000313" key="10">
    <source>
        <dbReference type="Proteomes" id="UP000267908"/>
    </source>
</evidence>
<dbReference type="PANTHER" id="PTHR30462:SF3">
    <property type="entry name" value="INTERMEMBRANE TRANSPORT PROTEIN PQIA"/>
    <property type="match status" value="1"/>
</dbReference>
<sequence>MSRTCAFLLASLICYIPANLMPVMYTDILGAGSENTIMSGVLEFWGGGSWDLALLIFIASVAVPCMKFIVLGILLFTCHRRSQWAQVERTKLYLMLEVVGYWSMLDVLVVALIAALVQFSGLSSIEPRIGILFFGMVVVFTMLAAMTFDPRLIWISEVIHV</sequence>
<evidence type="ECO:0000313" key="11">
    <source>
        <dbReference type="Proteomes" id="UP000269044"/>
    </source>
</evidence>
<dbReference type="AlphaFoldDB" id="A0A0P9PFZ6"/>
<evidence type="ECO:0000256" key="3">
    <source>
        <dbReference type="ARBA" id="ARBA00022519"/>
    </source>
</evidence>
<dbReference type="PANTHER" id="PTHR30462">
    <property type="entry name" value="INTERMEMBRANE TRANSPORT PROTEIN PQIB-RELATED"/>
    <property type="match status" value="1"/>
</dbReference>
<evidence type="ECO:0000256" key="6">
    <source>
        <dbReference type="ARBA" id="ARBA00023136"/>
    </source>
</evidence>
<proteinExistence type="predicted"/>
<organism evidence="8 10">
    <name type="scientific">Pseudomonas syringae pv. delphinii</name>
    <dbReference type="NCBI Taxonomy" id="192088"/>
    <lineage>
        <taxon>Bacteria</taxon>
        <taxon>Pseudomonadati</taxon>
        <taxon>Pseudomonadota</taxon>
        <taxon>Gammaproteobacteria</taxon>
        <taxon>Pseudomonadales</taxon>
        <taxon>Pseudomonadaceae</taxon>
        <taxon>Pseudomonas</taxon>
    </lineage>
</organism>